<dbReference type="EMBL" id="AP011529">
    <property type="protein sequence ID" value="BAI80728.1"/>
    <property type="molecule type" value="Genomic_DNA"/>
</dbReference>
<dbReference type="GO" id="GO:0016491">
    <property type="term" value="F:oxidoreductase activity"/>
    <property type="evidence" value="ECO:0007669"/>
    <property type="project" value="UniProtKB-KW"/>
</dbReference>
<dbReference type="KEGG" id="ddf:DEFDS_1261"/>
<evidence type="ECO:0000259" key="7">
    <source>
        <dbReference type="SMART" id="SM00928"/>
    </source>
</evidence>
<gene>
    <name evidence="8" type="primary">nuoF</name>
    <name evidence="8" type="ordered locus">DEFDS_1261</name>
</gene>
<dbReference type="GO" id="GO:0051539">
    <property type="term" value="F:4 iron, 4 sulfur cluster binding"/>
    <property type="evidence" value="ECO:0007669"/>
    <property type="project" value="UniProtKB-KW"/>
</dbReference>
<keyword evidence="9" id="KW-1185">Reference proteome</keyword>
<dbReference type="Gene3D" id="1.20.1440.230">
    <property type="entry name" value="NADH-ubiquinone oxidoreductase 51kDa subunit, iron-sulphur binding domain"/>
    <property type="match status" value="1"/>
</dbReference>
<keyword evidence="6" id="KW-0472">Membrane</keyword>
<evidence type="ECO:0000256" key="6">
    <source>
        <dbReference type="SAM" id="Phobius"/>
    </source>
</evidence>
<dbReference type="Pfam" id="PF10589">
    <property type="entry name" value="NADH_4Fe-4S"/>
    <property type="match status" value="1"/>
</dbReference>
<dbReference type="InterPro" id="IPR036249">
    <property type="entry name" value="Thioredoxin-like_sf"/>
</dbReference>
<reference evidence="8 9" key="1">
    <citation type="journal article" date="2010" name="DNA Res.">
        <title>Bacterial lifestyle in a deep-sea hydrothermal vent chimney revealed by the genome sequence of the thermophilic bacterium Deferribacter desulfuricans SSM1.</title>
        <authorList>
            <person name="Takaki Y."/>
            <person name="Shimamura S."/>
            <person name="Nakagawa S."/>
            <person name="Fukuhara Y."/>
            <person name="Horikawa H."/>
            <person name="Ankai A."/>
            <person name="Harada T."/>
            <person name="Hosoyama A."/>
            <person name="Oguchi A."/>
            <person name="Fukui S."/>
            <person name="Fujita N."/>
            <person name="Takami H."/>
            <person name="Takai K."/>
        </authorList>
    </citation>
    <scope>NUCLEOTIDE SEQUENCE [LARGE SCALE GENOMIC DNA]</scope>
    <source>
        <strain evidence="9">DSM 14783 / JCM 11476 / NBRC 101012 / SSM1</strain>
    </source>
</reference>
<dbReference type="SUPFAM" id="SSF142984">
    <property type="entry name" value="Nqo1 middle domain-like"/>
    <property type="match status" value="1"/>
</dbReference>
<dbReference type="Gene3D" id="3.10.20.600">
    <property type="match status" value="1"/>
</dbReference>
<dbReference type="InterPro" id="IPR037225">
    <property type="entry name" value="Nuo51_FMN-bd_sf"/>
</dbReference>
<keyword evidence="6" id="KW-0812">Transmembrane</keyword>
<dbReference type="eggNOG" id="COG1894">
    <property type="taxonomic scope" value="Bacteria"/>
</dbReference>
<dbReference type="OrthoDB" id="9761899at2"/>
<dbReference type="SMART" id="SM00928">
    <property type="entry name" value="NADH_4Fe-4S"/>
    <property type="match status" value="1"/>
</dbReference>
<dbReference type="InterPro" id="IPR037207">
    <property type="entry name" value="Nuop51_4Fe4S-bd_sf"/>
</dbReference>
<dbReference type="eggNOG" id="COG1905">
    <property type="taxonomic scope" value="Bacteria"/>
</dbReference>
<feature type="domain" description="NADH-ubiquinone oxidoreductase 51kDa subunit iron-sulphur binding" evidence="7">
    <location>
        <begin position="420"/>
        <end position="464"/>
    </location>
</feature>
<dbReference type="GO" id="GO:0046872">
    <property type="term" value="F:metal ion binding"/>
    <property type="evidence" value="ECO:0007669"/>
    <property type="project" value="UniProtKB-KW"/>
</dbReference>
<protein>
    <submittedName>
        <fullName evidence="8">NADH dehydrogenase I, F subunit</fullName>
        <ecNumber evidence="8">1.6.5.3</ecNumber>
    </submittedName>
</protein>
<dbReference type="SUPFAM" id="SSF140490">
    <property type="entry name" value="Nqo1C-terminal domain-like"/>
    <property type="match status" value="1"/>
</dbReference>
<evidence type="ECO:0000256" key="5">
    <source>
        <dbReference type="ARBA" id="ARBA00023014"/>
    </source>
</evidence>
<keyword evidence="4" id="KW-0408">Iron</keyword>
<dbReference type="RefSeq" id="WP_013007975.1">
    <property type="nucleotide sequence ID" value="NC_013939.1"/>
</dbReference>
<comment type="similarity">
    <text evidence="1">Belongs to the complex I 51 kDa subunit family.</text>
</comment>
<dbReference type="PANTHER" id="PTHR43578">
    <property type="entry name" value="NADH-QUINONE OXIDOREDUCTASE SUBUNIT F"/>
    <property type="match status" value="1"/>
</dbReference>
<dbReference type="HOGENOM" id="CLU_014881_3_1_0"/>
<evidence type="ECO:0000256" key="3">
    <source>
        <dbReference type="ARBA" id="ARBA00022723"/>
    </source>
</evidence>
<dbReference type="SUPFAM" id="SSF52833">
    <property type="entry name" value="Thioredoxin-like"/>
    <property type="match status" value="1"/>
</dbReference>
<dbReference type="Gene3D" id="3.40.50.11540">
    <property type="entry name" value="NADH-ubiquinone oxidoreductase 51kDa subunit"/>
    <property type="match status" value="1"/>
</dbReference>
<dbReference type="AlphaFoldDB" id="D3PDQ5"/>
<name>D3PDQ5_DEFDS</name>
<keyword evidence="3" id="KW-0479">Metal-binding</keyword>
<dbReference type="InterPro" id="IPR011538">
    <property type="entry name" value="Nuo51_FMN-bd"/>
</dbReference>
<dbReference type="InterPro" id="IPR019575">
    <property type="entry name" value="Nuop51_4Fe4S-bd"/>
</dbReference>
<dbReference type="Proteomes" id="UP000001520">
    <property type="component" value="Chromosome"/>
</dbReference>
<dbReference type="SUPFAM" id="SSF142019">
    <property type="entry name" value="Nqo1 FMN-binding domain-like"/>
    <property type="match status" value="1"/>
</dbReference>
<evidence type="ECO:0000256" key="2">
    <source>
        <dbReference type="ARBA" id="ARBA00022485"/>
    </source>
</evidence>
<keyword evidence="8" id="KW-0560">Oxidoreductase</keyword>
<dbReference type="PANTHER" id="PTHR43578:SF3">
    <property type="entry name" value="NADH-QUINONE OXIDOREDUCTASE SUBUNIT F"/>
    <property type="match status" value="1"/>
</dbReference>
<evidence type="ECO:0000313" key="9">
    <source>
        <dbReference type="Proteomes" id="UP000001520"/>
    </source>
</evidence>
<evidence type="ECO:0000313" key="8">
    <source>
        <dbReference type="EMBL" id="BAI80728.1"/>
    </source>
</evidence>
<accession>D3PDQ5</accession>
<dbReference type="STRING" id="639282.DEFDS_1261"/>
<organism evidence="8 9">
    <name type="scientific">Deferribacter desulfuricans (strain DSM 14783 / JCM 11476 / NBRC 101012 / SSM1)</name>
    <dbReference type="NCBI Taxonomy" id="639282"/>
    <lineage>
        <taxon>Bacteria</taxon>
        <taxon>Pseudomonadati</taxon>
        <taxon>Deferribacterota</taxon>
        <taxon>Deferribacteres</taxon>
        <taxon>Deferribacterales</taxon>
        <taxon>Deferribacteraceae</taxon>
        <taxon>Deferribacter</taxon>
    </lineage>
</organism>
<proteinExistence type="inferred from homology"/>
<feature type="transmembrane region" description="Helical" evidence="6">
    <location>
        <begin position="218"/>
        <end position="240"/>
    </location>
</feature>
<evidence type="ECO:0000256" key="4">
    <source>
        <dbReference type="ARBA" id="ARBA00023004"/>
    </source>
</evidence>
<keyword evidence="6" id="KW-1133">Transmembrane helix</keyword>
<evidence type="ECO:0000256" key="1">
    <source>
        <dbReference type="ARBA" id="ARBA00007523"/>
    </source>
</evidence>
<sequence length="495" mass="55685">MPVVDRYKRNFAFIKDRFVYKNFLEEAKRYKFSSIDKKTIKLLARKFGIPYSETFSIVSFYSLLNVNGKNLLSCNAPCCKNDELFDNAIKTHCLGLCDNSPAVIKEGKQACFVQGIFKESESAKVLNKNIDDCFILNVRDKDEYITTLTKLLSADRDDLLERVKKSDLRGRGGANFPTYKKFEAIKNINSSKKYLVCNIDESEPFVFKDRALLEINPFVAVAGAILSAYIVGATDIIFYIRGEYIKQKKILSEITSYFLLEIDFFNSLNVEIVSGAGAYVCGEETGLIESFEGKRGNPRNKPPYPFESGIFGKPTLVNNIETLSYVFEVCEKKIVNLNKRLISVCGDVKEKGVVEIDLDVAINEIVKNICDRTIGNPGFAILGGASGFFVDKNNFSKKLRDFEKSFVGSIFIADESRDKLSILKYFVSFFADESCGQCIPCYKGYQKLEEILSINNLNDKVEDIKSIVESMSVSTRCGLGKAIKNGVYSFFESAK</sequence>
<keyword evidence="5" id="KW-0411">Iron-sulfur</keyword>
<keyword evidence="2" id="KW-0004">4Fe-4S</keyword>
<dbReference type="EC" id="1.6.5.3" evidence="8"/>
<dbReference type="Pfam" id="PF01512">
    <property type="entry name" value="Complex1_51K"/>
    <property type="match status" value="1"/>
</dbReference>